<organism evidence="1">
    <name type="scientific">Spodoptera frugiperda</name>
    <name type="common">Fall armyworm</name>
    <dbReference type="NCBI Taxonomy" id="7108"/>
    <lineage>
        <taxon>Eukaryota</taxon>
        <taxon>Metazoa</taxon>
        <taxon>Ecdysozoa</taxon>
        <taxon>Arthropoda</taxon>
        <taxon>Hexapoda</taxon>
        <taxon>Insecta</taxon>
        <taxon>Pterygota</taxon>
        <taxon>Neoptera</taxon>
        <taxon>Endopterygota</taxon>
        <taxon>Lepidoptera</taxon>
        <taxon>Glossata</taxon>
        <taxon>Ditrysia</taxon>
        <taxon>Noctuoidea</taxon>
        <taxon>Noctuidae</taxon>
        <taxon>Amphipyrinae</taxon>
        <taxon>Spodoptera</taxon>
    </lineage>
</organism>
<proteinExistence type="predicted"/>
<name>A0A2H1W043_SPOFR</name>
<protein>
    <submittedName>
        <fullName evidence="1">SFRICE_013577</fullName>
    </submittedName>
</protein>
<sequence>MYIQIRENIKKPRANEQMNHLMCNQYSKTLTLRQPPTVLTLRSPTVPGLTTPRYIGLALFVKYFCYTVGAACSCSRFDSRMEQLFMRSTYFCFGSGCHVYVNLYICKRTHDTGENSSVWQRISHKNGDTMATQPFATANKMYTALYMSLTWCPLGYPTAARSARTTEKALLIIKALPRWSCGRKCNCRSRGLGFDSRVGQSTIGVFSVFRKFLSNGTESGIMSSRAYYGPYYMELITQMRCMMCHSLSRRCDRQCYLFEIRFDTVWCGDSGVCVVSSYVAFRHHVYGNRLTPYYMELKTQMMKSLYIL</sequence>
<dbReference type="EMBL" id="ODYU01005533">
    <property type="protein sequence ID" value="SOQ46475.1"/>
    <property type="molecule type" value="Genomic_DNA"/>
</dbReference>
<accession>A0A2H1W043</accession>
<reference evidence="1" key="1">
    <citation type="submission" date="2016-07" db="EMBL/GenBank/DDBJ databases">
        <authorList>
            <person name="Bretaudeau A."/>
        </authorList>
    </citation>
    <scope>NUCLEOTIDE SEQUENCE</scope>
    <source>
        <strain evidence="1">Rice</strain>
        <tissue evidence="1">Whole body</tissue>
    </source>
</reference>
<dbReference type="AlphaFoldDB" id="A0A2H1W043"/>
<gene>
    <name evidence="1" type="ORF">SFRICE_013577</name>
</gene>
<evidence type="ECO:0000313" key="1">
    <source>
        <dbReference type="EMBL" id="SOQ46475.1"/>
    </source>
</evidence>